<keyword evidence="3" id="KW-1185">Reference proteome</keyword>
<evidence type="ECO:0000256" key="1">
    <source>
        <dbReference type="SAM" id="SignalP"/>
    </source>
</evidence>
<sequence length="100" mass="10247">MISTRRIVAAACLAAGVVGLAAPAASAADAGAKGAGLPNPVHLLDSLAAGDIPEQQREQLPTVSQQLGALNQVRELNRLNELHQVTDLAAPVRGLLPSLR</sequence>
<dbReference type="KEGG" id="sact:DMT42_35095"/>
<dbReference type="Proteomes" id="UP000247634">
    <property type="component" value="Chromosome"/>
</dbReference>
<accession>A0A2U9PDN3</accession>
<gene>
    <name evidence="2" type="ORF">DMT42_35095</name>
</gene>
<reference evidence="2 3" key="1">
    <citation type="submission" date="2018-06" db="EMBL/GenBank/DDBJ databases">
        <title>The complete genome sequence of a nosiheptide producer Streptomyces actuosus ATCC 25421: deducing the ability of producing a new class III lantibiotics.</title>
        <authorList>
            <person name="Liu W."/>
            <person name="Sun F."/>
            <person name="Hu Y."/>
        </authorList>
    </citation>
    <scope>NUCLEOTIDE SEQUENCE [LARGE SCALE GENOMIC DNA]</scope>
    <source>
        <strain evidence="2 3">ATCC 25421</strain>
    </source>
</reference>
<evidence type="ECO:0008006" key="4">
    <source>
        <dbReference type="Google" id="ProtNLM"/>
    </source>
</evidence>
<keyword evidence="1" id="KW-0732">Signal</keyword>
<feature type="chain" id="PRO_5015912616" description="Secreted protein" evidence="1">
    <location>
        <begin position="28"/>
        <end position="100"/>
    </location>
</feature>
<name>A0A2U9PDN3_STRAS</name>
<dbReference type="AlphaFoldDB" id="A0A2U9PDN3"/>
<proteinExistence type="predicted"/>
<organism evidence="2 3">
    <name type="scientific">Streptomyces actuosus</name>
    <dbReference type="NCBI Taxonomy" id="1885"/>
    <lineage>
        <taxon>Bacteria</taxon>
        <taxon>Bacillati</taxon>
        <taxon>Actinomycetota</taxon>
        <taxon>Actinomycetes</taxon>
        <taxon>Kitasatosporales</taxon>
        <taxon>Streptomycetaceae</taxon>
        <taxon>Streptomyces</taxon>
    </lineage>
</organism>
<evidence type="ECO:0000313" key="2">
    <source>
        <dbReference type="EMBL" id="AWT46971.1"/>
    </source>
</evidence>
<feature type="signal peptide" evidence="1">
    <location>
        <begin position="1"/>
        <end position="27"/>
    </location>
</feature>
<dbReference type="RefSeq" id="WP_110634664.1">
    <property type="nucleotide sequence ID" value="NZ_CP029788.1"/>
</dbReference>
<dbReference type="EMBL" id="CP029788">
    <property type="protein sequence ID" value="AWT46971.1"/>
    <property type="molecule type" value="Genomic_DNA"/>
</dbReference>
<evidence type="ECO:0000313" key="3">
    <source>
        <dbReference type="Proteomes" id="UP000247634"/>
    </source>
</evidence>
<protein>
    <recommendedName>
        <fullName evidence="4">Secreted protein</fullName>
    </recommendedName>
</protein>
<dbReference type="OrthoDB" id="4303023at2"/>